<feature type="non-terminal residue" evidence="1">
    <location>
        <position position="388"/>
    </location>
</feature>
<dbReference type="EMBL" id="GDID01007351">
    <property type="protein sequence ID" value="JAP89255.1"/>
    <property type="molecule type" value="Transcribed_RNA"/>
</dbReference>
<dbReference type="AlphaFoldDB" id="A0A146JZY4"/>
<evidence type="ECO:0000313" key="1">
    <source>
        <dbReference type="EMBL" id="JAP89255.1"/>
    </source>
</evidence>
<protein>
    <submittedName>
        <fullName evidence="1">Uncharacterized protein</fullName>
    </submittedName>
</protein>
<accession>A0A146JZY4</accession>
<reference evidence="1" key="1">
    <citation type="submission" date="2015-07" db="EMBL/GenBank/DDBJ databases">
        <title>Adaptation to a free-living lifestyle via gene acquisitions in the diplomonad Trepomonas sp. PC1.</title>
        <authorList>
            <person name="Xu F."/>
            <person name="Jerlstrom-Hultqvist J."/>
            <person name="Kolisko M."/>
            <person name="Simpson A.G.B."/>
            <person name="Roger A.J."/>
            <person name="Svard S.G."/>
            <person name="Andersson J.O."/>
        </authorList>
    </citation>
    <scope>NUCLEOTIDE SEQUENCE</scope>
    <source>
        <strain evidence="1">PC1</strain>
    </source>
</reference>
<gene>
    <name evidence="1" type="ORF">TPC1_31250</name>
</gene>
<name>A0A146JZY4_9EUKA</name>
<feature type="non-terminal residue" evidence="1">
    <location>
        <position position="1"/>
    </location>
</feature>
<proteinExistence type="predicted"/>
<sequence>AWVQLYASTMKYACKLITEIESTPFPEGDYILSKRYSNSEVLIYNRTASCVEGSNWDFVSASLISDFENKDEYKNYEYVCNVVATCSNNSFIVYQNGICLYYKYHTFAVDVSNIFTSQLLAVDQKFYYQASGSTTRYAAETPLTSDCAEPTLIGSEYNDPSYTRPSIVTSKMICVDRASFCSATKVLVPGREITIDSTQYYTEFTCENNCQATGYVYLMQNRTCIDAQYCENSNVQKIGTLAATTLSLFRCEGECDTDATLEVGGSKYVCYNSTTKTSQKCGENQIAISTSISFNIQTTGPYGKCTDIKSNIIYEEDSTYAGLYSAKIVGTVDANDIFTYAGAASCVSTYEVETGINYNIYTKVKVNQNNDLAKVCQNNNAAQPPILM</sequence>
<organism evidence="1">
    <name type="scientific">Trepomonas sp. PC1</name>
    <dbReference type="NCBI Taxonomy" id="1076344"/>
    <lineage>
        <taxon>Eukaryota</taxon>
        <taxon>Metamonada</taxon>
        <taxon>Diplomonadida</taxon>
        <taxon>Hexamitidae</taxon>
        <taxon>Hexamitinae</taxon>
        <taxon>Trepomonas</taxon>
    </lineage>
</organism>